<evidence type="ECO:0000259" key="3">
    <source>
        <dbReference type="PROSITE" id="PS00028"/>
    </source>
</evidence>
<dbReference type="AlphaFoldDB" id="A0AAV5QP70"/>
<dbReference type="Gene3D" id="3.30.160.60">
    <property type="entry name" value="Classic Zinc Finger"/>
    <property type="match status" value="1"/>
</dbReference>
<feature type="region of interest" description="Disordered" evidence="2">
    <location>
        <begin position="206"/>
        <end position="268"/>
    </location>
</feature>
<dbReference type="InterPro" id="IPR013087">
    <property type="entry name" value="Znf_C2H2_type"/>
</dbReference>
<gene>
    <name evidence="4" type="ORF">DASC09_037170</name>
</gene>
<accession>A0AAV5QP70</accession>
<dbReference type="RefSeq" id="XP_064853388.1">
    <property type="nucleotide sequence ID" value="XM_064997316.1"/>
</dbReference>
<evidence type="ECO:0000313" key="4">
    <source>
        <dbReference type="EMBL" id="GMM36392.1"/>
    </source>
</evidence>
<dbReference type="InterPro" id="IPR038254">
    <property type="entry name" value="KIN17_WH-like_sf"/>
</dbReference>
<proteinExistence type="predicted"/>
<dbReference type="PANTHER" id="PTHR12805">
    <property type="entry name" value="KIN17 KIN, ANTIGENIC DETERMINANT OF RECA PROTEIN HOMOLOG"/>
    <property type="match status" value="1"/>
</dbReference>
<dbReference type="GO" id="GO:0006974">
    <property type="term" value="P:DNA damage response"/>
    <property type="evidence" value="ECO:0007669"/>
    <property type="project" value="TreeGrafter"/>
</dbReference>
<protein>
    <submittedName>
        <fullName evidence="4">Rts2 protein</fullName>
    </submittedName>
</protein>
<evidence type="ECO:0000256" key="1">
    <source>
        <dbReference type="SAM" id="Coils"/>
    </source>
</evidence>
<comment type="caution">
    <text evidence="4">The sequence shown here is derived from an EMBL/GenBank/DDBJ whole genome shotgun (WGS) entry which is preliminary data.</text>
</comment>
<dbReference type="GO" id="GO:0005634">
    <property type="term" value="C:nucleus"/>
    <property type="evidence" value="ECO:0007669"/>
    <property type="project" value="TreeGrafter"/>
</dbReference>
<reference evidence="4 5" key="1">
    <citation type="journal article" date="2023" name="Elife">
        <title>Identification of key yeast species and microbe-microbe interactions impacting larval growth of Drosophila in the wild.</title>
        <authorList>
            <person name="Mure A."/>
            <person name="Sugiura Y."/>
            <person name="Maeda R."/>
            <person name="Honda K."/>
            <person name="Sakurai N."/>
            <person name="Takahashi Y."/>
            <person name="Watada M."/>
            <person name="Katoh T."/>
            <person name="Gotoh A."/>
            <person name="Gotoh Y."/>
            <person name="Taniguchi I."/>
            <person name="Nakamura K."/>
            <person name="Hayashi T."/>
            <person name="Katayama T."/>
            <person name="Uemura T."/>
            <person name="Hattori Y."/>
        </authorList>
    </citation>
    <scope>NUCLEOTIDE SEQUENCE [LARGE SCALE GENOMIC DNA]</scope>
    <source>
        <strain evidence="4 5">SC-9</strain>
    </source>
</reference>
<feature type="domain" description="C2H2-type" evidence="3">
    <location>
        <begin position="28"/>
        <end position="50"/>
    </location>
</feature>
<name>A0AAV5QP70_9ASCO</name>
<keyword evidence="1" id="KW-0175">Coiled coil</keyword>
<feature type="coiled-coil region" evidence="1">
    <location>
        <begin position="171"/>
        <end position="198"/>
    </location>
</feature>
<dbReference type="SUPFAM" id="SSF57667">
    <property type="entry name" value="beta-beta-alpha zinc fingers"/>
    <property type="match status" value="1"/>
</dbReference>
<dbReference type="Gene3D" id="1.10.10.2030">
    <property type="entry name" value="DNA/RNA-binding protein Kin17, conserved domain"/>
    <property type="match status" value="1"/>
</dbReference>
<dbReference type="EMBL" id="BTFZ01000011">
    <property type="protein sequence ID" value="GMM36392.1"/>
    <property type="molecule type" value="Genomic_DNA"/>
</dbReference>
<evidence type="ECO:0000256" key="2">
    <source>
        <dbReference type="SAM" id="MobiDB-lite"/>
    </source>
</evidence>
<dbReference type="GO" id="GO:0003690">
    <property type="term" value="F:double-stranded DNA binding"/>
    <property type="evidence" value="ECO:0007669"/>
    <property type="project" value="TreeGrafter"/>
</dbReference>
<keyword evidence="5" id="KW-1185">Reference proteome</keyword>
<dbReference type="InterPro" id="IPR036236">
    <property type="entry name" value="Znf_C2H2_sf"/>
</dbReference>
<dbReference type="InterPro" id="IPR056767">
    <property type="entry name" value="C2H2-Znf_KIN17"/>
</dbReference>
<evidence type="ECO:0000313" key="5">
    <source>
        <dbReference type="Proteomes" id="UP001360560"/>
    </source>
</evidence>
<dbReference type="InterPro" id="IPR037321">
    <property type="entry name" value="KIN17-like"/>
</dbReference>
<feature type="compositionally biased region" description="Basic and acidic residues" evidence="2">
    <location>
        <begin position="236"/>
        <end position="245"/>
    </location>
</feature>
<organism evidence="4 5">
    <name type="scientific">Saccharomycopsis crataegensis</name>
    <dbReference type="NCBI Taxonomy" id="43959"/>
    <lineage>
        <taxon>Eukaryota</taxon>
        <taxon>Fungi</taxon>
        <taxon>Dikarya</taxon>
        <taxon>Ascomycota</taxon>
        <taxon>Saccharomycotina</taxon>
        <taxon>Saccharomycetes</taxon>
        <taxon>Saccharomycopsidaceae</taxon>
        <taxon>Saccharomycopsis</taxon>
    </lineage>
</organism>
<dbReference type="GO" id="GO:0006260">
    <property type="term" value="P:DNA replication"/>
    <property type="evidence" value="ECO:0007669"/>
    <property type="project" value="TreeGrafter"/>
</dbReference>
<dbReference type="InterPro" id="IPR019447">
    <property type="entry name" value="DNA/RNA-bd_Kin17_WH-like_dom"/>
</dbReference>
<dbReference type="Proteomes" id="UP001360560">
    <property type="component" value="Unassembled WGS sequence"/>
</dbReference>
<dbReference type="PROSITE" id="PS00028">
    <property type="entry name" value="ZINC_FINGER_C2H2_1"/>
    <property type="match status" value="1"/>
</dbReference>
<sequence length="268" mass="30880">MAKAEYGTPKFLAKQMKAKGLQKLKFYCQVCNKQCRDANGFKSHVMSPSHTRKIQEIGTSKHAIQEAIDNYSRDLQDDFLRLLKLTHGTKKVNANKFYQEYISNDKDHIHLNSTRFSSLSSFIFHLEKSGKIEVVRNPGEEQIPNVIEDDESAQYNTQNFLIKLPDTRDKALEKSNKRQRVEKNEEELKMEMIKKKIEQDQIALKTVTQEEDKETPPATQESNKSETKPIKLSLKKSGDNAEGFKSRRAALGFKVSKPTKTQNRMKLK</sequence>
<dbReference type="Pfam" id="PF10357">
    <property type="entry name" value="WH_KIN17"/>
    <property type="match status" value="1"/>
</dbReference>
<dbReference type="GeneID" id="90074367"/>
<dbReference type="Pfam" id="PF25095">
    <property type="entry name" value="C2H2-zf_KIN17"/>
    <property type="match status" value="1"/>
</dbReference>
<dbReference type="SMART" id="SM01253">
    <property type="entry name" value="Kin17_mid"/>
    <property type="match status" value="1"/>
</dbReference>
<dbReference type="PANTHER" id="PTHR12805:SF0">
    <property type="entry name" value="DNA_RNA-BINDING PROTEIN KIN17"/>
    <property type="match status" value="1"/>
</dbReference>